<evidence type="ECO:0000313" key="2">
    <source>
        <dbReference type="Proteomes" id="UP000766486"/>
    </source>
</evidence>
<name>A0ABY6U0F6_BIOOC</name>
<sequence>MNALNHFELEGHDTTCLRESPTGPYILQLQFSRVARSENEGATTAATYRRKEPDEAIISSTVNTIYSRHFKRITI</sequence>
<accession>A0ABY6U0F6</accession>
<evidence type="ECO:0000313" key="1">
    <source>
        <dbReference type="EMBL" id="VUC24513.1"/>
    </source>
</evidence>
<evidence type="ECO:0008006" key="3">
    <source>
        <dbReference type="Google" id="ProtNLM"/>
    </source>
</evidence>
<proteinExistence type="predicted"/>
<protein>
    <recommendedName>
        <fullName evidence="3">Velvet domain-containing protein</fullName>
    </recommendedName>
</protein>
<reference evidence="1 2" key="1">
    <citation type="submission" date="2019-06" db="EMBL/GenBank/DDBJ databases">
        <authorList>
            <person name="Broberg M."/>
        </authorList>
    </citation>
    <scope>NUCLEOTIDE SEQUENCE [LARGE SCALE GENOMIC DNA]</scope>
</reference>
<organism evidence="1 2">
    <name type="scientific">Bionectria ochroleuca</name>
    <name type="common">Gliocladium roseum</name>
    <dbReference type="NCBI Taxonomy" id="29856"/>
    <lineage>
        <taxon>Eukaryota</taxon>
        <taxon>Fungi</taxon>
        <taxon>Dikarya</taxon>
        <taxon>Ascomycota</taxon>
        <taxon>Pezizomycotina</taxon>
        <taxon>Sordariomycetes</taxon>
        <taxon>Hypocreomycetidae</taxon>
        <taxon>Hypocreales</taxon>
        <taxon>Bionectriaceae</taxon>
        <taxon>Clonostachys</taxon>
    </lineage>
</organism>
<dbReference type="EMBL" id="CABFNS010000720">
    <property type="protein sequence ID" value="VUC24513.1"/>
    <property type="molecule type" value="Genomic_DNA"/>
</dbReference>
<keyword evidence="2" id="KW-1185">Reference proteome</keyword>
<gene>
    <name evidence="1" type="ORF">CLO192961_LOCUS143170</name>
</gene>
<comment type="caution">
    <text evidence="1">The sequence shown here is derived from an EMBL/GenBank/DDBJ whole genome shotgun (WGS) entry which is preliminary data.</text>
</comment>
<dbReference type="Proteomes" id="UP000766486">
    <property type="component" value="Unassembled WGS sequence"/>
</dbReference>